<sequence length="642" mass="69613">MGDSSDSNAAIAAVSSSGPASLHAPPTLQQAEDEDEPPSSGPRLPRTRHLMSNNDNEPSMNNRSNETAELSNPVDNESLSIIHMKQEPTHQILEVGDGAAVDASATAPKHVHHRRHREKAARRPRPSRFAVVLSRLRVLFAPPPGRDLGPNPTYMQSFVATVRYTPLNFCLLFIPIGWALHYTHQSPTLVFVFSALGIVPLAALLGFGTEQIALRTSQSVGGLLNATLGNVLEMIIAGIALKKCELELVQSSLLGGLLSNLLLVLGMAFIVGGYRFPQQEFQPMVAQLNSSLMVVAVIALIVPAAFHEYLGDRLPQGTEIGVLLQLSRGSSIVLIFIYLAYLVFQFYSHNHLFLDTTQSSYSSSSSSGSSRDSCISSSSSHFATPTITARSSLRHALSEKEQIYDPEQGRHEVDKELPPSAAVAAGPAALGMARTTTGSSHARFVDDDDRGDVHSIAETVSSHSSSSSMKHDVRRMNTPSAFLLLIATTAFAYVTAENLVDSLHGLVEDHPSISREWLTLIVIPIISNAAEHTTAVVVAHKGKFDLAMSVAVGSCIQIALFVIPMLILVAWRMGKPLTLLFDELETLVLFFSVILVKFSIEDGRSHWMSGMALVSVYIIIALSFWNFPETVRMLQGLPVVCN</sequence>
<keyword evidence="4 9" id="KW-0812">Transmembrane</keyword>
<keyword evidence="5 9" id="KW-1133">Transmembrane helix</keyword>
<feature type="transmembrane region" description="Helical" evidence="9">
    <location>
        <begin position="253"/>
        <end position="276"/>
    </location>
</feature>
<dbReference type="Proteomes" id="UP001556367">
    <property type="component" value="Unassembled WGS sequence"/>
</dbReference>
<keyword evidence="3" id="KW-0813">Transport</keyword>
<comment type="caution">
    <text evidence="11">The sequence shown here is derived from an EMBL/GenBank/DDBJ whole genome shotgun (WGS) entry which is preliminary data.</text>
</comment>
<feature type="transmembrane region" description="Helical" evidence="9">
    <location>
        <begin position="220"/>
        <end position="241"/>
    </location>
</feature>
<gene>
    <name evidence="11" type="ORF">HGRIS_014533</name>
</gene>
<dbReference type="Gene3D" id="1.20.1420.30">
    <property type="entry name" value="NCX, central ion-binding region"/>
    <property type="match status" value="2"/>
</dbReference>
<evidence type="ECO:0000256" key="5">
    <source>
        <dbReference type="ARBA" id="ARBA00022989"/>
    </source>
</evidence>
<feature type="transmembrane region" description="Helical" evidence="9">
    <location>
        <begin position="546"/>
        <end position="571"/>
    </location>
</feature>
<evidence type="ECO:0000256" key="6">
    <source>
        <dbReference type="ARBA" id="ARBA00023065"/>
    </source>
</evidence>
<feature type="transmembrane region" description="Helical" evidence="9">
    <location>
        <begin position="188"/>
        <end position="208"/>
    </location>
</feature>
<comment type="similarity">
    <text evidence="2">Belongs to the Ca(2+):cation antiporter (CaCA) (TC 2.A.19) family.</text>
</comment>
<feature type="transmembrane region" description="Helical" evidence="9">
    <location>
        <begin position="516"/>
        <end position="539"/>
    </location>
</feature>
<evidence type="ECO:0000256" key="3">
    <source>
        <dbReference type="ARBA" id="ARBA00022448"/>
    </source>
</evidence>
<feature type="compositionally biased region" description="Polar residues" evidence="8">
    <location>
        <begin position="50"/>
        <end position="72"/>
    </location>
</feature>
<dbReference type="EMBL" id="JASNQZ010000003">
    <property type="protein sequence ID" value="KAL0959262.1"/>
    <property type="molecule type" value="Genomic_DNA"/>
</dbReference>
<evidence type="ECO:0000256" key="7">
    <source>
        <dbReference type="ARBA" id="ARBA00023136"/>
    </source>
</evidence>
<evidence type="ECO:0000313" key="12">
    <source>
        <dbReference type="Proteomes" id="UP001556367"/>
    </source>
</evidence>
<evidence type="ECO:0000256" key="4">
    <source>
        <dbReference type="ARBA" id="ARBA00022692"/>
    </source>
</evidence>
<reference evidence="12" key="1">
    <citation type="submission" date="2024-06" db="EMBL/GenBank/DDBJ databases">
        <title>Multi-omics analyses provide insights into the biosynthesis of the anticancer antibiotic pleurotin in Hohenbuehelia grisea.</title>
        <authorList>
            <person name="Weaver J.A."/>
            <person name="Alberti F."/>
        </authorList>
    </citation>
    <scope>NUCLEOTIDE SEQUENCE [LARGE SCALE GENOMIC DNA]</scope>
    <source>
        <strain evidence="12">T-177</strain>
    </source>
</reference>
<dbReference type="InterPro" id="IPR044880">
    <property type="entry name" value="NCX_ion-bd_dom_sf"/>
</dbReference>
<feature type="transmembrane region" description="Helical" evidence="9">
    <location>
        <begin position="326"/>
        <end position="344"/>
    </location>
</feature>
<evidence type="ECO:0000259" key="10">
    <source>
        <dbReference type="Pfam" id="PF01699"/>
    </source>
</evidence>
<evidence type="ECO:0000313" key="11">
    <source>
        <dbReference type="EMBL" id="KAL0959262.1"/>
    </source>
</evidence>
<feature type="transmembrane region" description="Helical" evidence="9">
    <location>
        <begin position="288"/>
        <end position="306"/>
    </location>
</feature>
<dbReference type="PANTHER" id="PTHR31503">
    <property type="entry name" value="VACUOLAR CALCIUM ION TRANSPORTER"/>
    <property type="match status" value="1"/>
</dbReference>
<dbReference type="InterPro" id="IPR004837">
    <property type="entry name" value="NaCa_Exmemb"/>
</dbReference>
<evidence type="ECO:0000256" key="8">
    <source>
        <dbReference type="SAM" id="MobiDB-lite"/>
    </source>
</evidence>
<comment type="subcellular location">
    <subcellularLocation>
        <location evidence="1">Endomembrane system</location>
        <topology evidence="1">Multi-pass membrane protein</topology>
    </subcellularLocation>
</comment>
<proteinExistence type="inferred from homology"/>
<feature type="domain" description="Sodium/calcium exchanger membrane region" evidence="10">
    <location>
        <begin position="481"/>
        <end position="624"/>
    </location>
</feature>
<feature type="region of interest" description="Disordered" evidence="8">
    <location>
        <begin position="103"/>
        <end position="124"/>
    </location>
</feature>
<evidence type="ECO:0000256" key="1">
    <source>
        <dbReference type="ARBA" id="ARBA00004127"/>
    </source>
</evidence>
<keyword evidence="6" id="KW-0406">Ion transport</keyword>
<organism evidence="11 12">
    <name type="scientific">Hohenbuehelia grisea</name>
    <dbReference type="NCBI Taxonomy" id="104357"/>
    <lineage>
        <taxon>Eukaryota</taxon>
        <taxon>Fungi</taxon>
        <taxon>Dikarya</taxon>
        <taxon>Basidiomycota</taxon>
        <taxon>Agaricomycotina</taxon>
        <taxon>Agaricomycetes</taxon>
        <taxon>Agaricomycetidae</taxon>
        <taxon>Agaricales</taxon>
        <taxon>Pleurotineae</taxon>
        <taxon>Pleurotaceae</taxon>
        <taxon>Hohenbuehelia</taxon>
    </lineage>
</organism>
<feature type="region of interest" description="Disordered" evidence="8">
    <location>
        <begin position="1"/>
        <end position="72"/>
    </location>
</feature>
<feature type="compositionally biased region" description="Basic residues" evidence="8">
    <location>
        <begin position="109"/>
        <end position="124"/>
    </location>
</feature>
<feature type="transmembrane region" description="Helical" evidence="9">
    <location>
        <begin position="608"/>
        <end position="627"/>
    </location>
</feature>
<dbReference type="PANTHER" id="PTHR31503:SF20">
    <property type="entry name" value="CA(2+)_H(+) EXCHANGER, PUTATIVE (EUROFUNG)-RELATED"/>
    <property type="match status" value="1"/>
</dbReference>
<dbReference type="InterPro" id="IPR004713">
    <property type="entry name" value="CaH_exchang"/>
</dbReference>
<protein>
    <recommendedName>
        <fullName evidence="10">Sodium/calcium exchanger membrane region domain-containing protein</fullName>
    </recommendedName>
</protein>
<keyword evidence="12" id="KW-1185">Reference proteome</keyword>
<feature type="compositionally biased region" description="Polar residues" evidence="8">
    <location>
        <begin position="1"/>
        <end position="19"/>
    </location>
</feature>
<dbReference type="Pfam" id="PF01699">
    <property type="entry name" value="Na_Ca_ex"/>
    <property type="match status" value="2"/>
</dbReference>
<keyword evidence="7 9" id="KW-0472">Membrane</keyword>
<accession>A0ABR3JTZ5</accession>
<evidence type="ECO:0000256" key="2">
    <source>
        <dbReference type="ARBA" id="ARBA00008170"/>
    </source>
</evidence>
<feature type="transmembrane region" description="Helical" evidence="9">
    <location>
        <begin position="164"/>
        <end position="182"/>
    </location>
</feature>
<feature type="domain" description="Sodium/calcium exchanger membrane region" evidence="10">
    <location>
        <begin position="188"/>
        <end position="346"/>
    </location>
</feature>
<name>A0ABR3JTZ5_9AGAR</name>
<evidence type="ECO:0000256" key="9">
    <source>
        <dbReference type="SAM" id="Phobius"/>
    </source>
</evidence>
<feature type="transmembrane region" description="Helical" evidence="9">
    <location>
        <begin position="476"/>
        <end position="496"/>
    </location>
</feature>